<accession>A0ABV7YJ84</accession>
<dbReference type="EMBL" id="JBHRZH010000023">
    <property type="protein sequence ID" value="MFC3764429.1"/>
    <property type="molecule type" value="Genomic_DNA"/>
</dbReference>
<comment type="caution">
    <text evidence="1">The sequence shown here is derived from an EMBL/GenBank/DDBJ whole genome shotgun (WGS) entry which is preliminary data.</text>
</comment>
<dbReference type="Proteomes" id="UP001595699">
    <property type="component" value="Unassembled WGS sequence"/>
</dbReference>
<protein>
    <submittedName>
        <fullName evidence="1">Uncharacterized protein</fullName>
    </submittedName>
</protein>
<sequence length="48" mass="5158">MAANGIVIEQAQIVTTHNLAALVALGLGGRRFLGWTTDRHWITSAARV</sequence>
<evidence type="ECO:0000313" key="1">
    <source>
        <dbReference type="EMBL" id="MFC3764429.1"/>
    </source>
</evidence>
<dbReference type="RefSeq" id="WP_205115494.1">
    <property type="nucleotide sequence ID" value="NZ_JAFBCM010000001.1"/>
</dbReference>
<gene>
    <name evidence="1" type="ORF">ACFOUW_26575</name>
</gene>
<proteinExistence type="predicted"/>
<evidence type="ECO:0000313" key="2">
    <source>
        <dbReference type="Proteomes" id="UP001595699"/>
    </source>
</evidence>
<reference evidence="2" key="1">
    <citation type="journal article" date="2019" name="Int. J. Syst. Evol. Microbiol.">
        <title>The Global Catalogue of Microorganisms (GCM) 10K type strain sequencing project: providing services to taxonomists for standard genome sequencing and annotation.</title>
        <authorList>
            <consortium name="The Broad Institute Genomics Platform"/>
            <consortium name="The Broad Institute Genome Sequencing Center for Infectious Disease"/>
            <person name="Wu L."/>
            <person name="Ma J."/>
        </authorList>
    </citation>
    <scope>NUCLEOTIDE SEQUENCE [LARGE SCALE GENOMIC DNA]</scope>
    <source>
        <strain evidence="2">CGMCC 4.7241</strain>
    </source>
</reference>
<name>A0ABV7YJ84_9ACTN</name>
<organism evidence="1 2">
    <name type="scientific">Tenggerimyces flavus</name>
    <dbReference type="NCBI Taxonomy" id="1708749"/>
    <lineage>
        <taxon>Bacteria</taxon>
        <taxon>Bacillati</taxon>
        <taxon>Actinomycetota</taxon>
        <taxon>Actinomycetes</taxon>
        <taxon>Propionibacteriales</taxon>
        <taxon>Nocardioidaceae</taxon>
        <taxon>Tenggerimyces</taxon>
    </lineage>
</organism>
<keyword evidence="2" id="KW-1185">Reference proteome</keyword>